<keyword evidence="1" id="KW-1133">Transmembrane helix</keyword>
<comment type="caution">
    <text evidence="2">The sequence shown here is derived from an EMBL/GenBank/DDBJ whole genome shotgun (WGS) entry which is preliminary data.</text>
</comment>
<accession>X0U4N8</accession>
<name>X0U4N8_9ZZZZ</name>
<proteinExistence type="predicted"/>
<feature type="transmembrane region" description="Helical" evidence="1">
    <location>
        <begin position="25"/>
        <end position="43"/>
    </location>
</feature>
<keyword evidence="1" id="KW-0812">Transmembrane</keyword>
<sequence length="198" mass="22827">HEFSAFLSISSRGELMNIRLMNKKIWFLILLEVAILSLFYFLIIRPQQIELRGVKIEVQEKETLYVKLSVLSRLIDELRQEKASIGESIDHFLKVRERGERGLVVPASLTDIFRESKVEVISIRPVPEKVEGTLLISSWDISILADYHQLGHFISRLERSADFNRIDSLSISSQGSSVEYRAQLVISRISLLKKEQDE</sequence>
<protein>
    <submittedName>
        <fullName evidence="2">Uncharacterized protein</fullName>
    </submittedName>
</protein>
<dbReference type="EMBL" id="BARS01026387">
    <property type="protein sequence ID" value="GAG00505.1"/>
    <property type="molecule type" value="Genomic_DNA"/>
</dbReference>
<gene>
    <name evidence="2" type="ORF">S01H1_41589</name>
</gene>
<evidence type="ECO:0000313" key="2">
    <source>
        <dbReference type="EMBL" id="GAG00505.1"/>
    </source>
</evidence>
<feature type="non-terminal residue" evidence="2">
    <location>
        <position position="1"/>
    </location>
</feature>
<keyword evidence="1" id="KW-0472">Membrane</keyword>
<reference evidence="2" key="1">
    <citation type="journal article" date="2014" name="Front. Microbiol.">
        <title>High frequency of phylogenetically diverse reductive dehalogenase-homologous genes in deep subseafloor sedimentary metagenomes.</title>
        <authorList>
            <person name="Kawai M."/>
            <person name="Futagami T."/>
            <person name="Toyoda A."/>
            <person name="Takaki Y."/>
            <person name="Nishi S."/>
            <person name="Hori S."/>
            <person name="Arai W."/>
            <person name="Tsubouchi T."/>
            <person name="Morono Y."/>
            <person name="Uchiyama I."/>
            <person name="Ito T."/>
            <person name="Fujiyama A."/>
            <person name="Inagaki F."/>
            <person name="Takami H."/>
        </authorList>
    </citation>
    <scope>NUCLEOTIDE SEQUENCE</scope>
    <source>
        <strain evidence="2">Expedition CK06-06</strain>
    </source>
</reference>
<dbReference type="AlphaFoldDB" id="X0U4N8"/>
<dbReference type="Gene3D" id="3.30.70.60">
    <property type="match status" value="1"/>
</dbReference>
<dbReference type="InterPro" id="IPR014717">
    <property type="entry name" value="Transl_elong_EF1B/ribsomal_bS6"/>
</dbReference>
<organism evidence="2">
    <name type="scientific">marine sediment metagenome</name>
    <dbReference type="NCBI Taxonomy" id="412755"/>
    <lineage>
        <taxon>unclassified sequences</taxon>
        <taxon>metagenomes</taxon>
        <taxon>ecological metagenomes</taxon>
    </lineage>
</organism>
<evidence type="ECO:0000256" key="1">
    <source>
        <dbReference type="SAM" id="Phobius"/>
    </source>
</evidence>